<dbReference type="KEGG" id="tut:107359729"/>
<dbReference type="EnsemblMetazoa" id="tetur04g05920.1">
    <property type="protein sequence ID" value="tetur04g05920.1"/>
    <property type="gene ID" value="tetur04g05920"/>
</dbReference>
<gene>
    <name evidence="3" type="primary">107359729</name>
</gene>
<evidence type="ECO:0000256" key="1">
    <source>
        <dbReference type="SAM" id="Coils"/>
    </source>
</evidence>
<evidence type="ECO:0000313" key="3">
    <source>
        <dbReference type="EnsemblMetazoa" id="tetur04g05920.1"/>
    </source>
</evidence>
<protein>
    <submittedName>
        <fullName evidence="3">Uncharacterized protein</fullName>
    </submittedName>
</protein>
<proteinExistence type="predicted"/>
<dbReference type="HOGENOM" id="CLU_1231310_0_0_1"/>
<reference evidence="4" key="1">
    <citation type="submission" date="2011-08" db="EMBL/GenBank/DDBJ databases">
        <authorList>
            <person name="Rombauts S."/>
        </authorList>
    </citation>
    <scope>NUCLEOTIDE SEQUENCE</scope>
    <source>
        <strain evidence="4">London</strain>
    </source>
</reference>
<dbReference type="OrthoDB" id="10450563at2759"/>
<sequence>MNFPTVNNPETNSSKHDWPESDIWSEHSYGFAQSRHFRPFGNGAGSLSGVLMVEEPVNERDRTRESPSDTKQLIDIVRELKKSNDELKATNQLLSQKLEQTNQLVQQGFKTIKDALSNIPGQISQNLNTSIVQNSPVGNIDWPILQWTRTSESSSIISSLPEDLADEVDDLTFNNQLQPQPCTSRGLIRSSTDNQEEVKKLAKAMKEKFGFEYDDKLDFDLWLRK</sequence>
<name>T1K2Q5_TETUR</name>
<accession>T1K2Q5</accession>
<dbReference type="EMBL" id="CAEY01001367">
    <property type="status" value="NOT_ANNOTATED_CDS"/>
    <property type="molecule type" value="Genomic_DNA"/>
</dbReference>
<keyword evidence="4" id="KW-1185">Reference proteome</keyword>
<evidence type="ECO:0000313" key="4">
    <source>
        <dbReference type="Proteomes" id="UP000015104"/>
    </source>
</evidence>
<feature type="region of interest" description="Disordered" evidence="2">
    <location>
        <begin position="1"/>
        <end position="20"/>
    </location>
</feature>
<reference evidence="3" key="2">
    <citation type="submission" date="2015-06" db="UniProtKB">
        <authorList>
            <consortium name="EnsemblMetazoa"/>
        </authorList>
    </citation>
    <scope>IDENTIFICATION</scope>
</reference>
<evidence type="ECO:0000256" key="2">
    <source>
        <dbReference type="SAM" id="MobiDB-lite"/>
    </source>
</evidence>
<feature type="coiled-coil region" evidence="1">
    <location>
        <begin position="77"/>
        <end position="104"/>
    </location>
</feature>
<dbReference type="Proteomes" id="UP000015104">
    <property type="component" value="Unassembled WGS sequence"/>
</dbReference>
<keyword evidence="1" id="KW-0175">Coiled coil</keyword>
<organism evidence="3 4">
    <name type="scientific">Tetranychus urticae</name>
    <name type="common">Two-spotted spider mite</name>
    <dbReference type="NCBI Taxonomy" id="32264"/>
    <lineage>
        <taxon>Eukaryota</taxon>
        <taxon>Metazoa</taxon>
        <taxon>Ecdysozoa</taxon>
        <taxon>Arthropoda</taxon>
        <taxon>Chelicerata</taxon>
        <taxon>Arachnida</taxon>
        <taxon>Acari</taxon>
        <taxon>Acariformes</taxon>
        <taxon>Trombidiformes</taxon>
        <taxon>Prostigmata</taxon>
        <taxon>Eleutherengona</taxon>
        <taxon>Raphignathae</taxon>
        <taxon>Tetranychoidea</taxon>
        <taxon>Tetranychidae</taxon>
        <taxon>Tetranychus</taxon>
    </lineage>
</organism>
<dbReference type="AlphaFoldDB" id="T1K2Q5"/>
<feature type="compositionally biased region" description="Polar residues" evidence="2">
    <location>
        <begin position="1"/>
        <end position="12"/>
    </location>
</feature>
<dbReference type="OMA" id="WPESDIW"/>